<keyword evidence="2" id="KW-1185">Reference proteome</keyword>
<evidence type="ECO:0000313" key="1">
    <source>
        <dbReference type="EMBL" id="KAH1033164.1"/>
    </source>
</evidence>
<proteinExistence type="predicted"/>
<organism evidence="1 2">
    <name type="scientific">Gossypium stocksii</name>
    <dbReference type="NCBI Taxonomy" id="47602"/>
    <lineage>
        <taxon>Eukaryota</taxon>
        <taxon>Viridiplantae</taxon>
        <taxon>Streptophyta</taxon>
        <taxon>Embryophyta</taxon>
        <taxon>Tracheophyta</taxon>
        <taxon>Spermatophyta</taxon>
        <taxon>Magnoliopsida</taxon>
        <taxon>eudicotyledons</taxon>
        <taxon>Gunneridae</taxon>
        <taxon>Pentapetalae</taxon>
        <taxon>rosids</taxon>
        <taxon>malvids</taxon>
        <taxon>Malvales</taxon>
        <taxon>Malvaceae</taxon>
        <taxon>Malvoideae</taxon>
        <taxon>Gossypium</taxon>
    </lineage>
</organism>
<gene>
    <name evidence="1" type="ORF">J1N35_045338</name>
</gene>
<evidence type="ECO:0000313" key="2">
    <source>
        <dbReference type="Proteomes" id="UP000828251"/>
    </source>
</evidence>
<sequence length="132" mass="15089">MPRLLSEFKKLPLSKQNNKMLNQESFLEQSLAKDRYSTALETARGELPEGVEQSHVRKLEWKWDIAEFEYDGFERDGAIQTNLRMASAGGLNVPRRESGFMVYVKDRENSTVGNFGASKRVCGVLRGWVFVN</sequence>
<comment type="caution">
    <text evidence="1">The sequence shown here is derived from an EMBL/GenBank/DDBJ whole genome shotgun (WGS) entry which is preliminary data.</text>
</comment>
<dbReference type="AlphaFoldDB" id="A0A9D3UB34"/>
<protein>
    <submittedName>
        <fullName evidence="1">Uncharacterized protein</fullName>
    </submittedName>
</protein>
<accession>A0A9D3UB34</accession>
<reference evidence="1 2" key="1">
    <citation type="journal article" date="2021" name="Plant Biotechnol. J.">
        <title>Multi-omics assisted identification of the key and species-specific regulatory components of drought-tolerant mechanisms in Gossypium stocksii.</title>
        <authorList>
            <person name="Yu D."/>
            <person name="Ke L."/>
            <person name="Zhang D."/>
            <person name="Wu Y."/>
            <person name="Sun Y."/>
            <person name="Mei J."/>
            <person name="Sun J."/>
            <person name="Sun Y."/>
        </authorList>
    </citation>
    <scope>NUCLEOTIDE SEQUENCE [LARGE SCALE GENOMIC DNA]</scope>
    <source>
        <strain evidence="2">cv. E1</strain>
        <tissue evidence="1">Leaf</tissue>
    </source>
</reference>
<dbReference type="EMBL" id="JAIQCV010000013">
    <property type="protein sequence ID" value="KAH1033164.1"/>
    <property type="molecule type" value="Genomic_DNA"/>
</dbReference>
<dbReference type="Proteomes" id="UP000828251">
    <property type="component" value="Unassembled WGS sequence"/>
</dbReference>
<name>A0A9D3UB34_9ROSI</name>